<dbReference type="Gene3D" id="2.60.120.10">
    <property type="entry name" value="Jelly Rolls"/>
    <property type="match status" value="1"/>
</dbReference>
<dbReference type="Proteomes" id="UP000076167">
    <property type="component" value="Unassembled WGS sequence"/>
</dbReference>
<evidence type="ECO:0000313" key="4">
    <source>
        <dbReference type="Proteomes" id="UP000076167"/>
    </source>
</evidence>
<dbReference type="InterPro" id="IPR001387">
    <property type="entry name" value="Cro/C1-type_HTH"/>
</dbReference>
<proteinExistence type="predicted"/>
<protein>
    <recommendedName>
        <fullName evidence="2">HTH cro/C1-type domain-containing protein</fullName>
    </recommendedName>
</protein>
<dbReference type="EMBL" id="LPXL01000038">
    <property type="protein sequence ID" value="KZD01072.1"/>
    <property type="molecule type" value="Genomic_DNA"/>
</dbReference>
<dbReference type="PANTHER" id="PTHR46797:SF20">
    <property type="entry name" value="BLR4304 PROTEIN"/>
    <property type="match status" value="1"/>
</dbReference>
<name>A0ABR5XZE8_9PROT</name>
<comment type="caution">
    <text evidence="3">The sequence shown here is derived from an EMBL/GenBank/DDBJ whole genome shotgun (WGS) entry which is preliminary data.</text>
</comment>
<evidence type="ECO:0000313" key="3">
    <source>
        <dbReference type="EMBL" id="KZD01072.1"/>
    </source>
</evidence>
<dbReference type="SUPFAM" id="SSF47413">
    <property type="entry name" value="lambda repressor-like DNA-binding domains"/>
    <property type="match status" value="1"/>
</dbReference>
<dbReference type="InterPro" id="IPR014710">
    <property type="entry name" value="RmlC-like_jellyroll"/>
</dbReference>
<dbReference type="InterPro" id="IPR011051">
    <property type="entry name" value="RmlC_Cupin_sf"/>
</dbReference>
<dbReference type="SMART" id="SM00530">
    <property type="entry name" value="HTH_XRE"/>
    <property type="match status" value="1"/>
</dbReference>
<dbReference type="CDD" id="cd02209">
    <property type="entry name" value="cupin_XRE_C"/>
    <property type="match status" value="1"/>
</dbReference>
<evidence type="ECO:0000256" key="1">
    <source>
        <dbReference type="ARBA" id="ARBA00023125"/>
    </source>
</evidence>
<sequence length="227" mass="25620">MFNRQLLLTRKGIDYEQGEYQGMNVDLEDFQSNRRQTSSSGNRPDAFGPRLHQLRKARNWTLQDASKASGISASAFSKIERSELSPTISTIQRIARGFDMDVISLLADPDEQPSLLGRRSVTRANEGKPHLSGSCDNKLLCSDLKNKRMTPIKTRVVARDVEEYDVWPKTDAEIFMTVLSGTVIVHSKIYEPLELHEGDSMYYDASAEHVWTRSGPEEAVVLWVLTS</sequence>
<dbReference type="SUPFAM" id="SSF51182">
    <property type="entry name" value="RmlC-like cupins"/>
    <property type="match status" value="1"/>
</dbReference>
<dbReference type="PROSITE" id="PS50943">
    <property type="entry name" value="HTH_CROC1"/>
    <property type="match status" value="1"/>
</dbReference>
<accession>A0ABR5XZE8</accession>
<dbReference type="InterPro" id="IPR013096">
    <property type="entry name" value="Cupin_2"/>
</dbReference>
<dbReference type="Gene3D" id="1.10.260.40">
    <property type="entry name" value="lambda repressor-like DNA-binding domains"/>
    <property type="match status" value="1"/>
</dbReference>
<dbReference type="CDD" id="cd00093">
    <property type="entry name" value="HTH_XRE"/>
    <property type="match status" value="1"/>
</dbReference>
<gene>
    <name evidence="3" type="ORF">AUP40_20985</name>
</gene>
<dbReference type="InterPro" id="IPR050807">
    <property type="entry name" value="TransReg_Diox_bact_type"/>
</dbReference>
<keyword evidence="1" id="KW-0238">DNA-binding</keyword>
<dbReference type="PANTHER" id="PTHR46797">
    <property type="entry name" value="HTH-TYPE TRANSCRIPTIONAL REGULATOR"/>
    <property type="match status" value="1"/>
</dbReference>
<feature type="domain" description="HTH cro/C1-type" evidence="2">
    <location>
        <begin position="51"/>
        <end position="105"/>
    </location>
</feature>
<organism evidence="3 4">
    <name type="scientific">Thalassospira xiamenensis</name>
    <dbReference type="NCBI Taxonomy" id="220697"/>
    <lineage>
        <taxon>Bacteria</taxon>
        <taxon>Pseudomonadati</taxon>
        <taxon>Pseudomonadota</taxon>
        <taxon>Alphaproteobacteria</taxon>
        <taxon>Rhodospirillales</taxon>
        <taxon>Thalassospiraceae</taxon>
        <taxon>Thalassospira</taxon>
    </lineage>
</organism>
<keyword evidence="4" id="KW-1185">Reference proteome</keyword>
<reference evidence="3 4" key="1">
    <citation type="submission" date="2015-12" db="EMBL/GenBank/DDBJ databases">
        <title>Genome sequence of Thalassospira xiamenensis MCCC 1A03005.</title>
        <authorList>
            <person name="Lu L."/>
            <person name="Lai Q."/>
            <person name="Shao Z."/>
            <person name="Qian P."/>
        </authorList>
    </citation>
    <scope>NUCLEOTIDE SEQUENCE [LARGE SCALE GENOMIC DNA]</scope>
    <source>
        <strain evidence="3 4">MCCC 1A03005</strain>
    </source>
</reference>
<dbReference type="InterPro" id="IPR010982">
    <property type="entry name" value="Lambda_DNA-bd_dom_sf"/>
</dbReference>
<dbReference type="Pfam" id="PF13560">
    <property type="entry name" value="HTH_31"/>
    <property type="match status" value="1"/>
</dbReference>
<dbReference type="Pfam" id="PF07883">
    <property type="entry name" value="Cupin_2"/>
    <property type="match status" value="1"/>
</dbReference>
<evidence type="ECO:0000259" key="2">
    <source>
        <dbReference type="PROSITE" id="PS50943"/>
    </source>
</evidence>